<evidence type="ECO:0000313" key="3">
    <source>
        <dbReference type="Proteomes" id="UP000246740"/>
    </source>
</evidence>
<dbReference type="AlphaFoldDB" id="A0A317XMS1"/>
<dbReference type="EMBL" id="KZ819196">
    <property type="protein sequence ID" value="PWY99102.1"/>
    <property type="molecule type" value="Genomic_DNA"/>
</dbReference>
<dbReference type="InParanoid" id="A0A317XMS1"/>
<organism evidence="2 3">
    <name type="scientific">Testicularia cyperi</name>
    <dbReference type="NCBI Taxonomy" id="1882483"/>
    <lineage>
        <taxon>Eukaryota</taxon>
        <taxon>Fungi</taxon>
        <taxon>Dikarya</taxon>
        <taxon>Basidiomycota</taxon>
        <taxon>Ustilaginomycotina</taxon>
        <taxon>Ustilaginomycetes</taxon>
        <taxon>Ustilaginales</taxon>
        <taxon>Anthracoideaceae</taxon>
        <taxon>Testicularia</taxon>
    </lineage>
</organism>
<accession>A0A317XMS1</accession>
<evidence type="ECO:0000313" key="2">
    <source>
        <dbReference type="EMBL" id="PWY99102.1"/>
    </source>
</evidence>
<gene>
    <name evidence="2" type="ORF">BCV70DRAFT_124232</name>
</gene>
<evidence type="ECO:0000256" key="1">
    <source>
        <dbReference type="SAM" id="MobiDB-lite"/>
    </source>
</evidence>
<dbReference type="Proteomes" id="UP000246740">
    <property type="component" value="Unassembled WGS sequence"/>
</dbReference>
<sequence length="170" mass="18989">MMRVGGWIGGPRSSPLARKVPGVTETNSEEKGDVCGWNFGRRARLAGMPRPSIRSAVHPRCQPSGHPNRTALLEQDPPCITRTHTHTHTHAQLCTTFGGYCYTHCPLSDRYTILPSATRPRSTQSYTNNFCAEPIFHLHLHSNLSTPISAALRGNHQTYLELTSHWHPIF</sequence>
<feature type="region of interest" description="Disordered" evidence="1">
    <location>
        <begin position="1"/>
        <end position="31"/>
    </location>
</feature>
<reference evidence="2 3" key="1">
    <citation type="journal article" date="2018" name="Mol. Biol. Evol.">
        <title>Broad Genomic Sampling Reveals a Smut Pathogenic Ancestry of the Fungal Clade Ustilaginomycotina.</title>
        <authorList>
            <person name="Kijpornyongpan T."/>
            <person name="Mondo S.J."/>
            <person name="Barry K."/>
            <person name="Sandor L."/>
            <person name="Lee J."/>
            <person name="Lipzen A."/>
            <person name="Pangilinan J."/>
            <person name="LaButti K."/>
            <person name="Hainaut M."/>
            <person name="Henrissat B."/>
            <person name="Grigoriev I.V."/>
            <person name="Spatafora J.W."/>
            <person name="Aime M.C."/>
        </authorList>
    </citation>
    <scope>NUCLEOTIDE SEQUENCE [LARGE SCALE GENOMIC DNA]</scope>
    <source>
        <strain evidence="2 3">MCA 3645</strain>
    </source>
</reference>
<name>A0A317XMS1_9BASI</name>
<keyword evidence="3" id="KW-1185">Reference proteome</keyword>
<proteinExistence type="predicted"/>
<protein>
    <submittedName>
        <fullName evidence="2">Uncharacterized protein</fullName>
    </submittedName>
</protein>
<feature type="region of interest" description="Disordered" evidence="1">
    <location>
        <begin position="53"/>
        <end position="72"/>
    </location>
</feature>